<feature type="domain" description="GH18" evidence="2">
    <location>
        <begin position="188"/>
        <end position="523"/>
    </location>
</feature>
<name>G0NN36_CAEBE</name>
<dbReference type="STRING" id="135651.G0NN36"/>
<dbReference type="GO" id="GO:0008061">
    <property type="term" value="F:chitin binding"/>
    <property type="evidence" value="ECO:0007669"/>
    <property type="project" value="InterPro"/>
</dbReference>
<evidence type="ECO:0000259" key="2">
    <source>
        <dbReference type="PROSITE" id="PS51910"/>
    </source>
</evidence>
<dbReference type="Pfam" id="PF00704">
    <property type="entry name" value="Glyco_hydro_18"/>
    <property type="match status" value="1"/>
</dbReference>
<feature type="transmembrane region" description="Helical" evidence="1">
    <location>
        <begin position="109"/>
        <end position="134"/>
    </location>
</feature>
<evidence type="ECO:0000256" key="1">
    <source>
        <dbReference type="SAM" id="Phobius"/>
    </source>
</evidence>
<sequence>MPPSTSRLNQEQRIPMVQNRTANQQVFDVRKIAKVFLSVFLLLFGCGVVAAVSTVIIFNIFGDRIVKNGEFLNFILNCDLKNFSDSSTIAPLLSTTPIPNDNLDSLKQFGMYALVFVFGGLIASAVATVVWLLLEKRSRISGHTLLPSSTTPARPVQITKPAMKMSSSPSKQPNKPLFILKIPQSTDFRIVGFYEGSGTNEIRESQLGKLTHVIYSSLDMSSKGNIHFRNYDMRRKFLNLVELARKVNPELKVMISIFDQYSNFGLLAEEEERRKNFAENIASFILTHDIDGVDIFWRWPSENKCRESYVLLLSEIRRKLTEIQTASRKTSYLLSVVMPSFDWPYYKDTIDLNGILNYVDFINVRTINYYGFGVINGEYSNVDWTMKYCSNNTGKPGMLNMGVPFFGAYWKNVEGPIDIKEEMWFTAKSKTEGEHAYEGDYLPWRNMEDNGWNLTKAVWHQETRCPFIWDPTEKKFLGFENQRSLNEKLKYAVDNNLGGITIWSVEMDDDQDNLLKSLQVKRA</sequence>
<keyword evidence="4" id="KW-1185">Reference proteome</keyword>
<proteinExistence type="predicted"/>
<dbReference type="SUPFAM" id="SSF51445">
    <property type="entry name" value="(Trans)glycosidases"/>
    <property type="match status" value="1"/>
</dbReference>
<dbReference type="Proteomes" id="UP000008068">
    <property type="component" value="Unassembled WGS sequence"/>
</dbReference>
<evidence type="ECO:0000313" key="3">
    <source>
        <dbReference type="EMBL" id="EGT34398.1"/>
    </source>
</evidence>
<keyword evidence="1" id="KW-0812">Transmembrane</keyword>
<dbReference type="AlphaFoldDB" id="G0NN36"/>
<reference evidence="4" key="1">
    <citation type="submission" date="2011-07" db="EMBL/GenBank/DDBJ databases">
        <authorList>
            <consortium name="Caenorhabditis brenneri Sequencing and Analysis Consortium"/>
            <person name="Wilson R.K."/>
        </authorList>
    </citation>
    <scope>NUCLEOTIDE SEQUENCE [LARGE SCALE GENOMIC DNA]</scope>
    <source>
        <strain evidence="4">PB2801</strain>
    </source>
</reference>
<dbReference type="InterPro" id="IPR017853">
    <property type="entry name" value="GH"/>
</dbReference>
<dbReference type="EMBL" id="GL379912">
    <property type="protein sequence ID" value="EGT34398.1"/>
    <property type="molecule type" value="Genomic_DNA"/>
</dbReference>
<dbReference type="OMA" id="SNVDWTM"/>
<dbReference type="InterPro" id="IPR011583">
    <property type="entry name" value="Chitinase_II/V-like_cat"/>
</dbReference>
<dbReference type="PROSITE" id="PS51910">
    <property type="entry name" value="GH18_2"/>
    <property type="match status" value="1"/>
</dbReference>
<organism evidence="4">
    <name type="scientific">Caenorhabditis brenneri</name>
    <name type="common">Nematode worm</name>
    <dbReference type="NCBI Taxonomy" id="135651"/>
    <lineage>
        <taxon>Eukaryota</taxon>
        <taxon>Metazoa</taxon>
        <taxon>Ecdysozoa</taxon>
        <taxon>Nematoda</taxon>
        <taxon>Chromadorea</taxon>
        <taxon>Rhabditida</taxon>
        <taxon>Rhabditina</taxon>
        <taxon>Rhabditomorpha</taxon>
        <taxon>Rhabditoidea</taxon>
        <taxon>Rhabditidae</taxon>
        <taxon>Peloderinae</taxon>
        <taxon>Caenorhabditis</taxon>
    </lineage>
</organism>
<dbReference type="OrthoDB" id="73875at2759"/>
<evidence type="ECO:0000313" key="4">
    <source>
        <dbReference type="Proteomes" id="UP000008068"/>
    </source>
</evidence>
<dbReference type="GO" id="GO:0005975">
    <property type="term" value="P:carbohydrate metabolic process"/>
    <property type="evidence" value="ECO:0007669"/>
    <property type="project" value="InterPro"/>
</dbReference>
<dbReference type="SMART" id="SM00636">
    <property type="entry name" value="Glyco_18"/>
    <property type="match status" value="1"/>
</dbReference>
<dbReference type="InParanoid" id="G0NN36"/>
<dbReference type="eggNOG" id="KOG2806">
    <property type="taxonomic scope" value="Eukaryota"/>
</dbReference>
<dbReference type="Gene3D" id="3.20.20.80">
    <property type="entry name" value="Glycosidases"/>
    <property type="match status" value="2"/>
</dbReference>
<keyword evidence="1" id="KW-0472">Membrane</keyword>
<dbReference type="InterPro" id="IPR001223">
    <property type="entry name" value="Glyco_hydro18_cat"/>
</dbReference>
<protein>
    <recommendedName>
        <fullName evidence="2">GH18 domain-containing protein</fullName>
    </recommendedName>
</protein>
<gene>
    <name evidence="3" type="ORF">CAEBREN_11397</name>
</gene>
<keyword evidence="1" id="KW-1133">Transmembrane helix</keyword>
<dbReference type="PANTHER" id="PTHR46073">
    <property type="entry name" value="CHITINASE"/>
    <property type="match status" value="1"/>
</dbReference>
<accession>G0NN36</accession>
<dbReference type="PANTHER" id="PTHR46073:SF4">
    <property type="entry name" value="GH18 DOMAIN-CONTAINING PROTEIN"/>
    <property type="match status" value="1"/>
</dbReference>
<feature type="transmembrane region" description="Helical" evidence="1">
    <location>
        <begin position="35"/>
        <end position="61"/>
    </location>
</feature>
<dbReference type="HOGENOM" id="CLU_002833_0_1_1"/>